<dbReference type="PANTHER" id="PTHR34047:SF10">
    <property type="entry name" value="GROUP II INTRON-ASSOCIATED OPEN READING FRAME"/>
    <property type="match status" value="1"/>
</dbReference>
<dbReference type="InterPro" id="IPR000477">
    <property type="entry name" value="RT_dom"/>
</dbReference>
<keyword evidence="2" id="KW-0695">RNA-directed DNA polymerase</keyword>
<dbReference type="EC" id="2.7.7.49" evidence="2"/>
<dbReference type="Proteomes" id="UP000767446">
    <property type="component" value="Unassembled WGS sequence"/>
</dbReference>
<dbReference type="InterPro" id="IPR051083">
    <property type="entry name" value="GrpII_Intron_Splice-Mob/Def"/>
</dbReference>
<dbReference type="GO" id="GO:0003964">
    <property type="term" value="F:RNA-directed DNA polymerase activity"/>
    <property type="evidence" value="ECO:0007669"/>
    <property type="project" value="UniProtKB-KW"/>
</dbReference>
<dbReference type="Gene3D" id="1.10.30.50">
    <property type="match status" value="1"/>
</dbReference>
<evidence type="ECO:0000313" key="3">
    <source>
        <dbReference type="Proteomes" id="UP000767446"/>
    </source>
</evidence>
<dbReference type="InterPro" id="IPR013597">
    <property type="entry name" value="Mat_intron_G2"/>
</dbReference>
<proteinExistence type="predicted"/>
<dbReference type="PANTHER" id="PTHR34047">
    <property type="entry name" value="NUCLEAR INTRON MATURASE 1, MITOCHONDRIAL-RELATED"/>
    <property type="match status" value="1"/>
</dbReference>
<dbReference type="InterPro" id="IPR025960">
    <property type="entry name" value="RVT_N"/>
</dbReference>
<dbReference type="NCBIfam" id="TIGR04416">
    <property type="entry name" value="group_II_RT_mat"/>
    <property type="match status" value="1"/>
</dbReference>
<dbReference type="PROSITE" id="PS50878">
    <property type="entry name" value="RT_POL"/>
    <property type="match status" value="1"/>
</dbReference>
<dbReference type="AlphaFoldDB" id="A0A941GVT9"/>
<dbReference type="InterPro" id="IPR043502">
    <property type="entry name" value="DNA/RNA_pol_sf"/>
</dbReference>
<dbReference type="GO" id="GO:0003676">
    <property type="term" value="F:nucleic acid binding"/>
    <property type="evidence" value="ECO:0007669"/>
    <property type="project" value="InterPro"/>
</dbReference>
<dbReference type="CDD" id="cd01651">
    <property type="entry name" value="RT_G2_intron"/>
    <property type="match status" value="1"/>
</dbReference>
<dbReference type="InterPro" id="IPR030931">
    <property type="entry name" value="Group_II_RT_mat"/>
</dbReference>
<dbReference type="InterPro" id="IPR002711">
    <property type="entry name" value="HNH"/>
</dbReference>
<dbReference type="Pfam" id="PF13655">
    <property type="entry name" value="RVT_N"/>
    <property type="match status" value="1"/>
</dbReference>
<dbReference type="Pfam" id="PF01844">
    <property type="entry name" value="HNH"/>
    <property type="match status" value="1"/>
</dbReference>
<dbReference type="CDD" id="cd00085">
    <property type="entry name" value="HNHc"/>
    <property type="match status" value="1"/>
</dbReference>
<dbReference type="EMBL" id="JADQBC010000063">
    <property type="protein sequence ID" value="MBR8828273.1"/>
    <property type="molecule type" value="Genomic_DNA"/>
</dbReference>
<dbReference type="Pfam" id="PF00078">
    <property type="entry name" value="RVT_1"/>
    <property type="match status" value="1"/>
</dbReference>
<organism evidence="2 3">
    <name type="scientific">Gomphosphaeria aponina SAG 52.96 = DSM 107014</name>
    <dbReference type="NCBI Taxonomy" id="1521640"/>
    <lineage>
        <taxon>Bacteria</taxon>
        <taxon>Bacillati</taxon>
        <taxon>Cyanobacteriota</taxon>
        <taxon>Cyanophyceae</taxon>
        <taxon>Oscillatoriophycideae</taxon>
        <taxon>Chroococcales</taxon>
        <taxon>Gomphosphaeriaceae</taxon>
        <taxon>Gomphosphaeria</taxon>
    </lineage>
</organism>
<protein>
    <submittedName>
        <fullName evidence="2">Group II intron reverse transcriptase/maturase</fullName>
        <ecNumber evidence="2">2.7.7.49</ecNumber>
    </submittedName>
</protein>
<evidence type="ECO:0000259" key="1">
    <source>
        <dbReference type="PROSITE" id="PS50878"/>
    </source>
</evidence>
<dbReference type="SUPFAM" id="SSF56672">
    <property type="entry name" value="DNA/RNA polymerases"/>
    <property type="match status" value="1"/>
</dbReference>
<evidence type="ECO:0000313" key="2">
    <source>
        <dbReference type="EMBL" id="MBR8828273.1"/>
    </source>
</evidence>
<name>A0A941GVT9_9CHRO</name>
<dbReference type="SMART" id="SM00507">
    <property type="entry name" value="HNHc"/>
    <property type="match status" value="1"/>
</dbReference>
<dbReference type="Pfam" id="PF08388">
    <property type="entry name" value="GIIM"/>
    <property type="match status" value="1"/>
</dbReference>
<accession>A0A941GVT9</accession>
<keyword evidence="2" id="KW-0808">Transferase</keyword>
<feature type="domain" description="Reverse transcriptase" evidence="1">
    <location>
        <begin position="89"/>
        <end position="331"/>
    </location>
</feature>
<sequence length="599" mass="68648">MSTEQSSICSKWKDINWKSVEVAVYKLQKRIFRASQSGDVKRVRSLQRLLTTSYYGKLWAVRKVTQDNQGKKTAGVDGKKSLTPKERVELVQNLKIGKKAKPLRRVWIPKPDGSQRGLGIPTIYDRALQCLVKLAFEPQWEALFEENSYGFRPGRSCHDAIEAIFNTIRYKHKYVLDADIAKCFDRIDHTKLLAKLNTYPLLKRQIKYWLKAGAMDKGNWFPTDEGTPQGGVISPLLANIALHGMETELMNYASTLKGNKRDNKKALSLIRYADDLVIMHKDLEVVLESKRIIENWLKSMGLELKETKTRITHTLDKFEGKTGFDFLGFTVRQFPVGKYQSGKSTHGELLGFKTIITPSKEKVKTHIKKAGEIIDKHKCAPQEALIRQLNPIIRGWSNYYSTVVSKEIYSECDSIIYSQLKRWGKRRHPLKNKTWVARKYWHTHGSKHWTFSTRSDKEGGMKLYRHAETPIVRHVKVRGNKSPFDGDLTYWASRMGKHPEVSTRVATLLKKQKGKCTHCGLTFRDGDLMEVDHITPKVKGGKDTYSNLQLLHRHCHDDKTARDGSLNCTRVKGHIPEERCDAKVSRTVLKTSQRGDSLA</sequence>
<dbReference type="GO" id="GO:0008270">
    <property type="term" value="F:zinc ion binding"/>
    <property type="evidence" value="ECO:0007669"/>
    <property type="project" value="InterPro"/>
</dbReference>
<comment type="caution">
    <text evidence="2">The sequence shown here is derived from an EMBL/GenBank/DDBJ whole genome shotgun (WGS) entry which is preliminary data.</text>
</comment>
<gene>
    <name evidence="2" type="primary">ltrA</name>
    <name evidence="2" type="ORF">DSM107014_10325</name>
</gene>
<reference evidence="2" key="1">
    <citation type="submission" date="2021-02" db="EMBL/GenBank/DDBJ databases">
        <title>Metagenome analyses of Stigonema ocellatum DSM 106950, Chlorogloea purpurea SAG 13.99 and Gomphosphaeria aponina DSM 107014.</title>
        <authorList>
            <person name="Marter P."/>
            <person name="Huang S."/>
        </authorList>
    </citation>
    <scope>NUCLEOTIDE SEQUENCE</scope>
    <source>
        <strain evidence="2">JP213</strain>
    </source>
</reference>
<dbReference type="InterPro" id="IPR003615">
    <property type="entry name" value="HNH_nuc"/>
</dbReference>
<dbReference type="GO" id="GO:0004519">
    <property type="term" value="F:endonuclease activity"/>
    <property type="evidence" value="ECO:0007669"/>
    <property type="project" value="InterPro"/>
</dbReference>
<keyword evidence="2" id="KW-0548">Nucleotidyltransferase</keyword>